<gene>
    <name evidence="2" type="ORF">SAMN04489712_12573</name>
</gene>
<dbReference type="Proteomes" id="UP000236723">
    <property type="component" value="Unassembled WGS sequence"/>
</dbReference>
<evidence type="ECO:0000256" key="1">
    <source>
        <dbReference type="SAM" id="SignalP"/>
    </source>
</evidence>
<reference evidence="3" key="1">
    <citation type="submission" date="2016-10" db="EMBL/GenBank/DDBJ databases">
        <authorList>
            <person name="Varghese N."/>
            <person name="Submissions S."/>
        </authorList>
    </citation>
    <scope>NUCLEOTIDE SEQUENCE [LARGE SCALE GENOMIC DNA]</scope>
    <source>
        <strain evidence="3">DSM 43163</strain>
    </source>
</reference>
<keyword evidence="1" id="KW-0732">Signal</keyword>
<feature type="chain" id="PRO_5009296356" evidence="1">
    <location>
        <begin position="29"/>
        <end position="47"/>
    </location>
</feature>
<sequence>MFPQPKKYGQMIAGLVAAIYVFNNPAQAAEFVNKAVAAISTFAGALG</sequence>
<evidence type="ECO:0000313" key="3">
    <source>
        <dbReference type="Proteomes" id="UP000236723"/>
    </source>
</evidence>
<proteinExistence type="predicted"/>
<evidence type="ECO:0000313" key="2">
    <source>
        <dbReference type="EMBL" id="SEG90222.1"/>
    </source>
</evidence>
<dbReference type="AlphaFoldDB" id="A0A1H6DY11"/>
<dbReference type="EMBL" id="FNVO01000025">
    <property type="protein sequence ID" value="SEG90222.1"/>
    <property type="molecule type" value="Genomic_DNA"/>
</dbReference>
<keyword evidence="3" id="KW-1185">Reference proteome</keyword>
<name>A0A1H6DY11_9ACTN</name>
<dbReference type="RefSeq" id="WP_160147192.1">
    <property type="nucleotide sequence ID" value="NZ_FNVO01000025.1"/>
</dbReference>
<protein>
    <submittedName>
        <fullName evidence="2">Uncharacterized protein</fullName>
    </submittedName>
</protein>
<organism evidence="2 3">
    <name type="scientific">Thermomonospora echinospora</name>
    <dbReference type="NCBI Taxonomy" id="1992"/>
    <lineage>
        <taxon>Bacteria</taxon>
        <taxon>Bacillati</taxon>
        <taxon>Actinomycetota</taxon>
        <taxon>Actinomycetes</taxon>
        <taxon>Streptosporangiales</taxon>
        <taxon>Thermomonosporaceae</taxon>
        <taxon>Thermomonospora</taxon>
    </lineage>
</organism>
<accession>A0A1H6DY11</accession>
<feature type="signal peptide" evidence="1">
    <location>
        <begin position="1"/>
        <end position="28"/>
    </location>
</feature>